<dbReference type="AlphaFoldDB" id="A0A4Y6PPB6"/>
<gene>
    <name evidence="2" type="ORF">FIV42_04100</name>
</gene>
<dbReference type="GO" id="GO:0032259">
    <property type="term" value="P:methylation"/>
    <property type="evidence" value="ECO:0007669"/>
    <property type="project" value="UniProtKB-KW"/>
</dbReference>
<dbReference type="SUPFAM" id="SSF53335">
    <property type="entry name" value="S-adenosyl-L-methionine-dependent methyltransferases"/>
    <property type="match status" value="1"/>
</dbReference>
<evidence type="ECO:0000313" key="2">
    <source>
        <dbReference type="EMBL" id="QDG49949.1"/>
    </source>
</evidence>
<dbReference type="InterPro" id="IPR029063">
    <property type="entry name" value="SAM-dependent_MTases_sf"/>
</dbReference>
<reference evidence="2 3" key="1">
    <citation type="submission" date="2019-06" db="EMBL/GenBank/DDBJ databases">
        <title>Persicimonas caeni gen. nov., sp. nov., a predatory bacterium isolated from solar saltern.</title>
        <authorList>
            <person name="Wang S."/>
        </authorList>
    </citation>
    <scope>NUCLEOTIDE SEQUENCE [LARGE SCALE GENOMIC DNA]</scope>
    <source>
        <strain evidence="2 3">YN101</strain>
    </source>
</reference>
<dbReference type="InterPro" id="IPR013216">
    <property type="entry name" value="Methyltransf_11"/>
</dbReference>
<dbReference type="PANTHER" id="PTHR43591">
    <property type="entry name" value="METHYLTRANSFERASE"/>
    <property type="match status" value="1"/>
</dbReference>
<evidence type="ECO:0000259" key="1">
    <source>
        <dbReference type="Pfam" id="PF08241"/>
    </source>
</evidence>
<keyword evidence="2" id="KW-0489">Methyltransferase</keyword>
<dbReference type="RefSeq" id="WP_141196446.1">
    <property type="nucleotide sequence ID" value="NZ_CP041186.1"/>
</dbReference>
<dbReference type="Pfam" id="PF08241">
    <property type="entry name" value="Methyltransf_11"/>
    <property type="match status" value="1"/>
</dbReference>
<accession>A0A5B8XZW3</accession>
<dbReference type="Gene3D" id="3.40.50.150">
    <property type="entry name" value="Vaccinia Virus protein VP39"/>
    <property type="match status" value="1"/>
</dbReference>
<dbReference type="GO" id="GO:0008757">
    <property type="term" value="F:S-adenosylmethionine-dependent methyltransferase activity"/>
    <property type="evidence" value="ECO:0007669"/>
    <property type="project" value="InterPro"/>
</dbReference>
<sequence>MKKANRDYYDEFAEWYERGRDRGYHAMIDDLEVDLLADYVGGKDVLEVGCGTGLILDRVAQRAKRAVGIDISKGMLHQAVARGLDVAQGSVTDLPFADESFDVVYSFKVLAHIKDIDRALREMARVTRRGGHLLLEFYNPYSLRYLAKRAAGPGKISKKTDESAIYTRWDHAIDLSRRMPENLKVLDYSGIRIFTPAAAAHKVPLVGRALRKLEFVGRDSLLKYFGGFLVVIAEKEHS</sequence>
<name>A0A4Y6PPB6_PERCE</name>
<keyword evidence="3" id="KW-1185">Reference proteome</keyword>
<evidence type="ECO:0000313" key="3">
    <source>
        <dbReference type="Proteomes" id="UP000315995"/>
    </source>
</evidence>
<dbReference type="Proteomes" id="UP000315995">
    <property type="component" value="Chromosome"/>
</dbReference>
<accession>A0A4Y6PPB6</accession>
<dbReference type="CDD" id="cd02440">
    <property type="entry name" value="AdoMet_MTases"/>
    <property type="match status" value="1"/>
</dbReference>
<dbReference type="OrthoDB" id="5415907at2"/>
<feature type="domain" description="Methyltransferase type 11" evidence="1">
    <location>
        <begin position="46"/>
        <end position="134"/>
    </location>
</feature>
<dbReference type="EMBL" id="CP041186">
    <property type="protein sequence ID" value="QDG49949.1"/>
    <property type="molecule type" value="Genomic_DNA"/>
</dbReference>
<protein>
    <submittedName>
        <fullName evidence="2">Class I SAM-dependent methyltransferase</fullName>
    </submittedName>
</protein>
<proteinExistence type="predicted"/>
<organism evidence="2 3">
    <name type="scientific">Persicimonas caeni</name>
    <dbReference type="NCBI Taxonomy" id="2292766"/>
    <lineage>
        <taxon>Bacteria</taxon>
        <taxon>Deltaproteobacteria</taxon>
        <taxon>Bradymonadales</taxon>
        <taxon>Bradymonadaceae</taxon>
        <taxon>Persicimonas</taxon>
    </lineage>
</organism>
<keyword evidence="2" id="KW-0808">Transferase</keyword>